<dbReference type="Proteomes" id="UP001244207">
    <property type="component" value="Unassembled WGS sequence"/>
</dbReference>
<evidence type="ECO:0000256" key="1">
    <source>
        <dbReference type="SAM" id="SignalP"/>
    </source>
</evidence>
<name>A0AAD8UHD5_GLOAC</name>
<evidence type="ECO:0000313" key="2">
    <source>
        <dbReference type="EMBL" id="KAK1720168.1"/>
    </source>
</evidence>
<dbReference type="GeneID" id="85387092"/>
<feature type="chain" id="PRO_5042065193" evidence="1">
    <location>
        <begin position="19"/>
        <end position="101"/>
    </location>
</feature>
<sequence length="101" mass="11339">MSWRTVLLMGTLIGQMLSLDNSPFLHCEYADYPQQIWAEDARASRKTLCRKSQTDSWKFCNCRVTATFKILCTESGSLLHPSSGDRAFCGLVNCLGPGCWL</sequence>
<evidence type="ECO:0000313" key="3">
    <source>
        <dbReference type="Proteomes" id="UP001244207"/>
    </source>
</evidence>
<gene>
    <name evidence="2" type="ORF">BDZ83DRAFT_456154</name>
</gene>
<dbReference type="AlphaFoldDB" id="A0AAD8UHD5"/>
<organism evidence="2 3">
    <name type="scientific">Glomerella acutata</name>
    <name type="common">Colletotrichum acutatum</name>
    <dbReference type="NCBI Taxonomy" id="27357"/>
    <lineage>
        <taxon>Eukaryota</taxon>
        <taxon>Fungi</taxon>
        <taxon>Dikarya</taxon>
        <taxon>Ascomycota</taxon>
        <taxon>Pezizomycotina</taxon>
        <taxon>Sordariomycetes</taxon>
        <taxon>Hypocreomycetidae</taxon>
        <taxon>Glomerellales</taxon>
        <taxon>Glomerellaceae</taxon>
        <taxon>Colletotrichum</taxon>
        <taxon>Colletotrichum acutatum species complex</taxon>
    </lineage>
</organism>
<reference evidence="2" key="1">
    <citation type="submission" date="2021-12" db="EMBL/GenBank/DDBJ databases">
        <title>Comparative genomics, transcriptomics and evolutionary studies reveal genomic signatures of adaptation to plant cell wall in hemibiotrophic fungi.</title>
        <authorList>
            <consortium name="DOE Joint Genome Institute"/>
            <person name="Baroncelli R."/>
            <person name="Diaz J.F."/>
            <person name="Benocci T."/>
            <person name="Peng M."/>
            <person name="Battaglia E."/>
            <person name="Haridas S."/>
            <person name="Andreopoulos W."/>
            <person name="Labutti K."/>
            <person name="Pangilinan J."/>
            <person name="Floch G.L."/>
            <person name="Makela M.R."/>
            <person name="Henrissat B."/>
            <person name="Grigoriev I.V."/>
            <person name="Crouch J.A."/>
            <person name="De Vries R.P."/>
            <person name="Sukno S.A."/>
            <person name="Thon M.R."/>
        </authorList>
    </citation>
    <scope>NUCLEOTIDE SEQUENCE</scope>
    <source>
        <strain evidence="2">CBS 112980</strain>
    </source>
</reference>
<proteinExistence type="predicted"/>
<comment type="caution">
    <text evidence="2">The sequence shown here is derived from an EMBL/GenBank/DDBJ whole genome shotgun (WGS) entry which is preliminary data.</text>
</comment>
<keyword evidence="3" id="KW-1185">Reference proteome</keyword>
<accession>A0AAD8UHD5</accession>
<feature type="signal peptide" evidence="1">
    <location>
        <begin position="1"/>
        <end position="18"/>
    </location>
</feature>
<dbReference type="EMBL" id="JAHMHS010000092">
    <property type="protein sequence ID" value="KAK1720168.1"/>
    <property type="molecule type" value="Genomic_DNA"/>
</dbReference>
<protein>
    <submittedName>
        <fullName evidence="2">Uncharacterized protein</fullName>
    </submittedName>
</protein>
<dbReference type="RefSeq" id="XP_060361679.1">
    <property type="nucleotide sequence ID" value="XM_060503193.1"/>
</dbReference>
<keyword evidence="1" id="KW-0732">Signal</keyword>